<name>A0AAW4PU91_9EURY</name>
<evidence type="ECO:0000259" key="1">
    <source>
        <dbReference type="Pfam" id="PF00091"/>
    </source>
</evidence>
<organism evidence="2 3">
    <name type="scientific">Haloarcula rubra</name>
    <dbReference type="NCBI Taxonomy" id="2487747"/>
    <lineage>
        <taxon>Archaea</taxon>
        <taxon>Methanobacteriati</taxon>
        <taxon>Methanobacteriota</taxon>
        <taxon>Stenosarchaea group</taxon>
        <taxon>Halobacteria</taxon>
        <taxon>Halobacteriales</taxon>
        <taxon>Haloarculaceae</taxon>
        <taxon>Haloarcula</taxon>
    </lineage>
</organism>
<keyword evidence="2" id="KW-0131">Cell cycle</keyword>
<dbReference type="SUPFAM" id="SSF52490">
    <property type="entry name" value="Tubulin nucleotide-binding domain-like"/>
    <property type="match status" value="1"/>
</dbReference>
<evidence type="ECO:0000313" key="2">
    <source>
        <dbReference type="EMBL" id="MBX0325238.1"/>
    </source>
</evidence>
<protein>
    <submittedName>
        <fullName evidence="2">Cell division protein FtsZ</fullName>
    </submittedName>
</protein>
<dbReference type="Pfam" id="PF00091">
    <property type="entry name" value="Tubulin"/>
    <property type="match status" value="1"/>
</dbReference>
<keyword evidence="2" id="KW-0132">Cell division</keyword>
<comment type="caution">
    <text evidence="2">The sequence shown here is derived from an EMBL/GenBank/DDBJ whole genome shotgun (WGS) entry which is preliminary data.</text>
</comment>
<dbReference type="InterPro" id="IPR003008">
    <property type="entry name" value="Tubulin_FtsZ_GTPase"/>
</dbReference>
<dbReference type="AlphaFoldDB" id="A0AAW4PU91"/>
<proteinExistence type="predicted"/>
<dbReference type="GO" id="GO:0051301">
    <property type="term" value="P:cell division"/>
    <property type="evidence" value="ECO:0007669"/>
    <property type="project" value="UniProtKB-KW"/>
</dbReference>
<gene>
    <name evidence="2" type="ORF">EGH21_19615</name>
</gene>
<dbReference type="EMBL" id="RKLR01000011">
    <property type="protein sequence ID" value="MBX0325238.1"/>
    <property type="molecule type" value="Genomic_DNA"/>
</dbReference>
<evidence type="ECO:0000313" key="3">
    <source>
        <dbReference type="Proteomes" id="UP001430377"/>
    </source>
</evidence>
<dbReference type="Proteomes" id="UP001430377">
    <property type="component" value="Unassembled WGS sequence"/>
</dbReference>
<dbReference type="InterPro" id="IPR036525">
    <property type="entry name" value="Tubulin/FtsZ_GTPase_sf"/>
</dbReference>
<accession>A0AAW4PU91</accession>
<feature type="domain" description="Tubulin/FtsZ GTPase" evidence="1">
    <location>
        <begin position="102"/>
        <end position="189"/>
    </location>
</feature>
<keyword evidence="3" id="KW-1185">Reference proteome</keyword>
<reference evidence="2 3" key="1">
    <citation type="submission" date="2021-06" db="EMBL/GenBank/DDBJ databases">
        <title>Halomicroarcula sp. a new haloarchaeum isolated from saline soil.</title>
        <authorList>
            <person name="Duran-Viseras A."/>
            <person name="Sanchez-Porro C."/>
            <person name="Ventosa A."/>
        </authorList>
    </citation>
    <scope>NUCLEOTIDE SEQUENCE [LARGE SCALE GENOMIC DNA]</scope>
    <source>
        <strain evidence="2 3">F13</strain>
    </source>
</reference>
<sequence>MGQIATPLIFNSTIRDLQKLKNVDRDNWYGVAEGAGLVPGTTDGFEEQVTGGFGRNPVRANEVMEDNRSVLQNTIRDELTESIKSEDDEDDSPTQTAETNVPFAFVFCGLGGGTGCGITPHLIEAVDDYTNGTCKTIAVCVLPNTQGPVGQSDEEESASPSRQAWNARYGIDRIEDVADGIILVDNERLSYHEAAEGQFTDLNEYVASSIVDLVSGTVLERIDRSEYDVDPPIIDIQDIVTSLSFGLGGEQSETGYASMGRSVQMTKSLSGYLLPFIGGKSVDASALSHLAELKQTVEGADTQDARKAIGLLRAPSNYVADTDYQIDTSKLRSFLTARCDEVNLGATLTKRNLVSFTTLFTYRREDLDRLDELESLATEYERESEAVVS</sequence>
<dbReference type="GO" id="GO:0005525">
    <property type="term" value="F:GTP binding"/>
    <property type="evidence" value="ECO:0007669"/>
    <property type="project" value="InterPro"/>
</dbReference>
<dbReference type="Gene3D" id="3.40.50.1440">
    <property type="entry name" value="Tubulin/FtsZ, GTPase domain"/>
    <property type="match status" value="1"/>
</dbReference>